<dbReference type="InterPro" id="IPR036097">
    <property type="entry name" value="HisK_dim/P_sf"/>
</dbReference>
<dbReference type="EC" id="2.7.13.3" evidence="2"/>
<dbReference type="InterPro" id="IPR036890">
    <property type="entry name" value="HATPase_C_sf"/>
</dbReference>
<dbReference type="InterPro" id="IPR000014">
    <property type="entry name" value="PAS"/>
</dbReference>
<evidence type="ECO:0000259" key="7">
    <source>
        <dbReference type="PROSITE" id="PS50112"/>
    </source>
</evidence>
<evidence type="ECO:0000256" key="1">
    <source>
        <dbReference type="ARBA" id="ARBA00000085"/>
    </source>
</evidence>
<comment type="caution">
    <text evidence="9">The sequence shown here is derived from an EMBL/GenBank/DDBJ whole genome shotgun (WGS) entry which is preliminary data.</text>
</comment>
<keyword evidence="5 9" id="KW-0418">Kinase</keyword>
<evidence type="ECO:0000259" key="6">
    <source>
        <dbReference type="PROSITE" id="PS50109"/>
    </source>
</evidence>
<dbReference type="AlphaFoldDB" id="A0A4Z0QKV5"/>
<sequence length="362" mass="40823">MTDHYALFRPLLERGRVVYFVYDSAEQRVVYVSKAFEQLTGDPADHINEDLPHLLRRLHPDDQQHVVQLLEQAEPEQVLEGIELRLTRPDGGIQWLNVSLCRVPGPDNKPYLTGTAEDITPIKEGMQNLQRFGTKKNAVLEILSHDLAGPLLVLQQLTEHLERETNGQLSAQAQKMLLLMQRTCRESVNMIHDFVDAEFLESANIELNLERTDLVVWVKTLVEEYQRSEDLLHLEFSLEAPPEPVYVHIDVDKFHQVINNLISNAVKFTPLGGQIMLRIEPQAEQVLLGVADTGIGIPEPMQPYLFEKFTKARRPGLRGEKTTGLGMSVIQTIVELHQATISFVSAEGQGSTFTIALPALTT</sequence>
<dbReference type="PANTHER" id="PTHR43547:SF2">
    <property type="entry name" value="HYBRID SIGNAL TRANSDUCTION HISTIDINE KINASE C"/>
    <property type="match status" value="1"/>
</dbReference>
<dbReference type="SMART" id="SM00091">
    <property type="entry name" value="PAS"/>
    <property type="match status" value="1"/>
</dbReference>
<dbReference type="Pfam" id="PF08447">
    <property type="entry name" value="PAS_3"/>
    <property type="match status" value="1"/>
</dbReference>
<dbReference type="SUPFAM" id="SSF55874">
    <property type="entry name" value="ATPase domain of HSP90 chaperone/DNA topoisomerase II/histidine kinase"/>
    <property type="match status" value="1"/>
</dbReference>
<evidence type="ECO:0000256" key="4">
    <source>
        <dbReference type="ARBA" id="ARBA00022679"/>
    </source>
</evidence>
<evidence type="ECO:0000256" key="5">
    <source>
        <dbReference type="ARBA" id="ARBA00022777"/>
    </source>
</evidence>
<dbReference type="SMART" id="SM00387">
    <property type="entry name" value="HATPase_c"/>
    <property type="match status" value="1"/>
</dbReference>
<dbReference type="InterPro" id="IPR003594">
    <property type="entry name" value="HATPase_dom"/>
</dbReference>
<dbReference type="PANTHER" id="PTHR43547">
    <property type="entry name" value="TWO-COMPONENT HISTIDINE KINASE"/>
    <property type="match status" value="1"/>
</dbReference>
<keyword evidence="4" id="KW-0808">Transferase</keyword>
<dbReference type="FunFam" id="3.30.565.10:FF:000006">
    <property type="entry name" value="Sensor histidine kinase WalK"/>
    <property type="match status" value="1"/>
</dbReference>
<organism evidence="9 10">
    <name type="scientific">Hymenobacter metallicola</name>
    <dbReference type="NCBI Taxonomy" id="2563114"/>
    <lineage>
        <taxon>Bacteria</taxon>
        <taxon>Pseudomonadati</taxon>
        <taxon>Bacteroidota</taxon>
        <taxon>Cytophagia</taxon>
        <taxon>Cytophagales</taxon>
        <taxon>Hymenobacteraceae</taxon>
        <taxon>Hymenobacter</taxon>
    </lineage>
</organism>
<keyword evidence="10" id="KW-1185">Reference proteome</keyword>
<name>A0A4Z0QKV5_9BACT</name>
<accession>A0A4Z0QKV5</accession>
<feature type="domain" description="PAC" evidence="8">
    <location>
        <begin position="80"/>
        <end position="131"/>
    </location>
</feature>
<dbReference type="InterPro" id="IPR035965">
    <property type="entry name" value="PAS-like_dom_sf"/>
</dbReference>
<reference evidence="9 10" key="1">
    <citation type="submission" date="2019-04" db="EMBL/GenBank/DDBJ databases">
        <authorList>
            <person name="Feng G."/>
            <person name="Zhang J."/>
            <person name="Zhu H."/>
        </authorList>
    </citation>
    <scope>NUCLEOTIDE SEQUENCE [LARGE SCALE GENOMIC DNA]</scope>
    <source>
        <strain evidence="9 10">9PBR-1</strain>
    </source>
</reference>
<evidence type="ECO:0000256" key="3">
    <source>
        <dbReference type="ARBA" id="ARBA00022553"/>
    </source>
</evidence>
<evidence type="ECO:0000256" key="2">
    <source>
        <dbReference type="ARBA" id="ARBA00012438"/>
    </source>
</evidence>
<dbReference type="GO" id="GO:0000155">
    <property type="term" value="F:phosphorelay sensor kinase activity"/>
    <property type="evidence" value="ECO:0007669"/>
    <property type="project" value="InterPro"/>
</dbReference>
<dbReference type="Gene3D" id="1.10.287.130">
    <property type="match status" value="1"/>
</dbReference>
<evidence type="ECO:0000259" key="8">
    <source>
        <dbReference type="PROSITE" id="PS50113"/>
    </source>
</evidence>
<dbReference type="EMBL" id="SRMB01000001">
    <property type="protein sequence ID" value="TGE29362.1"/>
    <property type="molecule type" value="Genomic_DNA"/>
</dbReference>
<keyword evidence="3" id="KW-0597">Phosphoprotein</keyword>
<dbReference type="PRINTS" id="PR00344">
    <property type="entry name" value="BCTRLSENSOR"/>
</dbReference>
<dbReference type="InterPro" id="IPR005467">
    <property type="entry name" value="His_kinase_dom"/>
</dbReference>
<gene>
    <name evidence="9" type="ORF">E5K02_07875</name>
</gene>
<dbReference type="InterPro" id="IPR004358">
    <property type="entry name" value="Sig_transdc_His_kin-like_C"/>
</dbReference>
<dbReference type="Proteomes" id="UP000298471">
    <property type="component" value="Unassembled WGS sequence"/>
</dbReference>
<dbReference type="SUPFAM" id="SSF47384">
    <property type="entry name" value="Homodimeric domain of signal transducing histidine kinase"/>
    <property type="match status" value="1"/>
</dbReference>
<dbReference type="Pfam" id="PF02518">
    <property type="entry name" value="HATPase_c"/>
    <property type="match status" value="1"/>
</dbReference>
<dbReference type="SUPFAM" id="SSF55785">
    <property type="entry name" value="PYP-like sensor domain (PAS domain)"/>
    <property type="match status" value="1"/>
</dbReference>
<dbReference type="NCBIfam" id="TIGR00229">
    <property type="entry name" value="sensory_box"/>
    <property type="match status" value="1"/>
</dbReference>
<dbReference type="PROSITE" id="PS50113">
    <property type="entry name" value="PAC"/>
    <property type="match status" value="1"/>
</dbReference>
<dbReference type="OrthoDB" id="9757990at2"/>
<dbReference type="PROSITE" id="PS50109">
    <property type="entry name" value="HIS_KIN"/>
    <property type="match status" value="1"/>
</dbReference>
<protein>
    <recommendedName>
        <fullName evidence="2">histidine kinase</fullName>
        <ecNumber evidence="2">2.7.13.3</ecNumber>
    </recommendedName>
</protein>
<proteinExistence type="predicted"/>
<dbReference type="CDD" id="cd00130">
    <property type="entry name" value="PAS"/>
    <property type="match status" value="1"/>
</dbReference>
<evidence type="ECO:0000313" key="9">
    <source>
        <dbReference type="EMBL" id="TGE29362.1"/>
    </source>
</evidence>
<dbReference type="InterPro" id="IPR000700">
    <property type="entry name" value="PAS-assoc_C"/>
</dbReference>
<dbReference type="InterPro" id="IPR013655">
    <property type="entry name" value="PAS_fold_3"/>
</dbReference>
<feature type="domain" description="Histidine kinase" evidence="6">
    <location>
        <begin position="142"/>
        <end position="361"/>
    </location>
</feature>
<dbReference type="Gene3D" id="3.30.565.10">
    <property type="entry name" value="Histidine kinase-like ATPase, C-terminal domain"/>
    <property type="match status" value="1"/>
</dbReference>
<dbReference type="Gene3D" id="3.30.450.20">
    <property type="entry name" value="PAS domain"/>
    <property type="match status" value="1"/>
</dbReference>
<evidence type="ECO:0000313" key="10">
    <source>
        <dbReference type="Proteomes" id="UP000298471"/>
    </source>
</evidence>
<dbReference type="PROSITE" id="PS50112">
    <property type="entry name" value="PAS"/>
    <property type="match status" value="1"/>
</dbReference>
<dbReference type="RefSeq" id="WP_135393729.1">
    <property type="nucleotide sequence ID" value="NZ_SRMB01000001.1"/>
</dbReference>
<comment type="catalytic activity">
    <reaction evidence="1">
        <text>ATP + protein L-histidine = ADP + protein N-phospho-L-histidine.</text>
        <dbReference type="EC" id="2.7.13.3"/>
    </reaction>
</comment>
<feature type="domain" description="PAS" evidence="7">
    <location>
        <begin position="4"/>
        <end position="77"/>
    </location>
</feature>